<dbReference type="Pfam" id="PF00563">
    <property type="entry name" value="EAL"/>
    <property type="match status" value="1"/>
</dbReference>
<dbReference type="InterPro" id="IPR052340">
    <property type="entry name" value="RNase_Y/CdgJ"/>
</dbReference>
<dbReference type="PIRSF" id="PIRSF003180">
    <property type="entry name" value="DiGMPpdiest_YuxH"/>
    <property type="match status" value="1"/>
</dbReference>
<dbReference type="SUPFAM" id="SSF109604">
    <property type="entry name" value="HD-domain/PDEase-like"/>
    <property type="match status" value="1"/>
</dbReference>
<dbReference type="InterPro" id="IPR013976">
    <property type="entry name" value="HDOD"/>
</dbReference>
<evidence type="ECO:0000313" key="1">
    <source>
        <dbReference type="EMBL" id="PAD81004.1"/>
    </source>
</evidence>
<proteinExistence type="predicted"/>
<gene>
    <name evidence="1" type="ORF">CHH57_21935</name>
</gene>
<dbReference type="Gene3D" id="3.20.20.450">
    <property type="entry name" value="EAL domain"/>
    <property type="match status" value="1"/>
</dbReference>
<dbReference type="Gene3D" id="1.10.3210.10">
    <property type="entry name" value="Hypothetical protein af1432"/>
    <property type="match status" value="1"/>
</dbReference>
<dbReference type="InterPro" id="IPR035919">
    <property type="entry name" value="EAL_sf"/>
</dbReference>
<dbReference type="PROSITE" id="PS50883">
    <property type="entry name" value="EAL"/>
    <property type="match status" value="1"/>
</dbReference>
<dbReference type="KEGG" id="bcir:C2I06_07540"/>
<dbReference type="InterPro" id="IPR001633">
    <property type="entry name" value="EAL_dom"/>
</dbReference>
<dbReference type="InterPro" id="IPR014408">
    <property type="entry name" value="dGMP_Pdiesterase_EAL/HD-GYP"/>
</dbReference>
<dbReference type="Proteomes" id="UP000216961">
    <property type="component" value="Unassembled WGS sequence"/>
</dbReference>
<accession>A0A268F6P4</accession>
<dbReference type="AlphaFoldDB" id="A0A268F6P4"/>
<sequence length="413" mass="47979">MEVFVARQPLFNRIEEVYGYELLYRHNNINSFPNVNGDQATTDVIINSFLNIGIDKLSDGKPCFINFTENLLELKLPTYFHPRDIVIEILETVVPSQKIIDICLELKQLGYKLALDDFIFEKSNPYSYSLLRLADMIKVDFQNTTKEVRAEIEDVAKKHHLELIAEKLETSSEYKQARNRGYHYFQGYYFSRPFIMSSHDVPTYMPTYYKILELLHDENPDINRISKLIEQDISLSYKLLKLINTLEYGVKQKVTSIKHAIIYIGLRELRKWIYILTVREKDWKNGISLEVMHNCLIRSKMCESVAKLVPGRIEYGSFFLTGMFSLMDTIMNRDMDSILSDLPLDETIVQALSGQKNVQQDVLQLVIAAETADWPGIALGCKELNIQEKELFKVYAESISWAKKLLDDDYLYG</sequence>
<dbReference type="PROSITE" id="PS51833">
    <property type="entry name" value="HDOD"/>
    <property type="match status" value="1"/>
</dbReference>
<dbReference type="SMART" id="SM00052">
    <property type="entry name" value="EAL"/>
    <property type="match status" value="1"/>
</dbReference>
<dbReference type="Pfam" id="PF08668">
    <property type="entry name" value="HDOD"/>
    <property type="match status" value="1"/>
</dbReference>
<dbReference type="PANTHER" id="PTHR33525:SF4">
    <property type="entry name" value="CYCLIC DI-GMP PHOSPHODIESTERASE CDGJ"/>
    <property type="match status" value="1"/>
</dbReference>
<organism evidence="1 2">
    <name type="scientific">Niallia circulans</name>
    <name type="common">Bacillus circulans</name>
    <dbReference type="NCBI Taxonomy" id="1397"/>
    <lineage>
        <taxon>Bacteria</taxon>
        <taxon>Bacillati</taxon>
        <taxon>Bacillota</taxon>
        <taxon>Bacilli</taxon>
        <taxon>Bacillales</taxon>
        <taxon>Bacillaceae</taxon>
        <taxon>Niallia</taxon>
    </lineage>
</organism>
<comment type="caution">
    <text evidence="1">The sequence shown here is derived from an EMBL/GenBank/DDBJ whole genome shotgun (WGS) entry which is preliminary data.</text>
</comment>
<dbReference type="EMBL" id="NPBQ01000133">
    <property type="protein sequence ID" value="PAD81004.1"/>
    <property type="molecule type" value="Genomic_DNA"/>
</dbReference>
<dbReference type="RefSeq" id="WP_095333700.1">
    <property type="nucleotide sequence ID" value="NZ_CP026031.1"/>
</dbReference>
<dbReference type="SUPFAM" id="SSF141868">
    <property type="entry name" value="EAL domain-like"/>
    <property type="match status" value="1"/>
</dbReference>
<reference evidence="1 2" key="1">
    <citation type="submission" date="2017-07" db="EMBL/GenBank/DDBJ databases">
        <title>Isolation and whole genome analysis of endospore-forming bacteria from heroin.</title>
        <authorList>
            <person name="Kalinowski J."/>
            <person name="Ahrens B."/>
            <person name="Al-Dilaimi A."/>
            <person name="Winkler A."/>
            <person name="Wibberg D."/>
            <person name="Schleenbecker U."/>
            <person name="Ruckert C."/>
            <person name="Wolfel R."/>
            <person name="Grass G."/>
        </authorList>
    </citation>
    <scope>NUCLEOTIDE SEQUENCE [LARGE SCALE GENOMIC DNA]</scope>
    <source>
        <strain evidence="1 2">7521-2</strain>
    </source>
</reference>
<name>A0A268F6P4_NIACI</name>
<evidence type="ECO:0000313" key="2">
    <source>
        <dbReference type="Proteomes" id="UP000216961"/>
    </source>
</evidence>
<dbReference type="PANTHER" id="PTHR33525">
    <property type="match status" value="1"/>
</dbReference>
<protein>
    <submittedName>
        <fullName evidence="1">Uncharacterized protein</fullName>
    </submittedName>
</protein>